<feature type="compositionally biased region" description="Basic and acidic residues" evidence="1">
    <location>
        <begin position="140"/>
        <end position="154"/>
    </location>
</feature>
<dbReference type="EMBL" id="AXCM01000582">
    <property type="status" value="NOT_ANNOTATED_CDS"/>
    <property type="molecule type" value="Genomic_DNA"/>
</dbReference>
<keyword evidence="3" id="KW-1185">Reference proteome</keyword>
<dbReference type="GO" id="GO:0005634">
    <property type="term" value="C:nucleus"/>
    <property type="evidence" value="ECO:0007669"/>
    <property type="project" value="TreeGrafter"/>
</dbReference>
<name>A0A182MM23_9DIPT</name>
<dbReference type="InterPro" id="IPR050998">
    <property type="entry name" value="FOXP"/>
</dbReference>
<dbReference type="InterPro" id="IPR036388">
    <property type="entry name" value="WH-like_DNA-bd_sf"/>
</dbReference>
<feature type="region of interest" description="Disordered" evidence="1">
    <location>
        <begin position="45"/>
        <end position="168"/>
    </location>
</feature>
<proteinExistence type="predicted"/>
<dbReference type="VEuPathDB" id="VectorBase:ACUA021532"/>
<feature type="compositionally biased region" description="Polar residues" evidence="1">
    <location>
        <begin position="57"/>
        <end position="73"/>
    </location>
</feature>
<organism evidence="2 3">
    <name type="scientific">Anopheles culicifacies</name>
    <dbReference type="NCBI Taxonomy" id="139723"/>
    <lineage>
        <taxon>Eukaryota</taxon>
        <taxon>Metazoa</taxon>
        <taxon>Ecdysozoa</taxon>
        <taxon>Arthropoda</taxon>
        <taxon>Hexapoda</taxon>
        <taxon>Insecta</taxon>
        <taxon>Pterygota</taxon>
        <taxon>Neoptera</taxon>
        <taxon>Endopterygota</taxon>
        <taxon>Diptera</taxon>
        <taxon>Nematocera</taxon>
        <taxon>Culicoidea</taxon>
        <taxon>Culicidae</taxon>
        <taxon>Anophelinae</taxon>
        <taxon>Anopheles</taxon>
        <taxon>culicifacies species complex</taxon>
    </lineage>
</organism>
<dbReference type="PANTHER" id="PTHR45796">
    <property type="entry name" value="FORKHEAD BOX P, ISOFORM C"/>
    <property type="match status" value="1"/>
</dbReference>
<evidence type="ECO:0000313" key="3">
    <source>
        <dbReference type="Proteomes" id="UP000075883"/>
    </source>
</evidence>
<dbReference type="Proteomes" id="UP000075883">
    <property type="component" value="Unassembled WGS sequence"/>
</dbReference>
<dbReference type="GO" id="GO:0000978">
    <property type="term" value="F:RNA polymerase II cis-regulatory region sequence-specific DNA binding"/>
    <property type="evidence" value="ECO:0007669"/>
    <property type="project" value="TreeGrafter"/>
</dbReference>
<dbReference type="InterPro" id="IPR036390">
    <property type="entry name" value="WH_DNA-bd_sf"/>
</dbReference>
<dbReference type="Gene3D" id="1.10.10.10">
    <property type="entry name" value="Winged helix-like DNA-binding domain superfamily/Winged helix DNA-binding domain"/>
    <property type="match status" value="1"/>
</dbReference>
<reference evidence="3" key="1">
    <citation type="submission" date="2013-09" db="EMBL/GenBank/DDBJ databases">
        <title>The Genome Sequence of Anopheles culicifacies species A.</title>
        <authorList>
            <consortium name="The Broad Institute Genomics Platform"/>
            <person name="Neafsey D.E."/>
            <person name="Besansky N."/>
            <person name="Howell P."/>
            <person name="Walton C."/>
            <person name="Young S.K."/>
            <person name="Zeng Q."/>
            <person name="Gargeya S."/>
            <person name="Fitzgerald M."/>
            <person name="Haas B."/>
            <person name="Abouelleil A."/>
            <person name="Allen A.W."/>
            <person name="Alvarado L."/>
            <person name="Arachchi H.M."/>
            <person name="Berlin A.M."/>
            <person name="Chapman S.B."/>
            <person name="Gainer-Dewar J."/>
            <person name="Goldberg J."/>
            <person name="Griggs A."/>
            <person name="Gujja S."/>
            <person name="Hansen M."/>
            <person name="Howarth C."/>
            <person name="Imamovic A."/>
            <person name="Ireland A."/>
            <person name="Larimer J."/>
            <person name="McCowan C."/>
            <person name="Murphy C."/>
            <person name="Pearson M."/>
            <person name="Poon T.W."/>
            <person name="Priest M."/>
            <person name="Roberts A."/>
            <person name="Saif S."/>
            <person name="Shea T."/>
            <person name="Sisk P."/>
            <person name="Sykes S."/>
            <person name="Wortman J."/>
            <person name="Nusbaum C."/>
            <person name="Birren B."/>
        </authorList>
    </citation>
    <scope>NUCLEOTIDE SEQUENCE [LARGE SCALE GENOMIC DNA]</scope>
    <source>
        <strain evidence="3">A-37</strain>
    </source>
</reference>
<dbReference type="GO" id="GO:0000981">
    <property type="term" value="F:DNA-binding transcription factor activity, RNA polymerase II-specific"/>
    <property type="evidence" value="ECO:0007669"/>
    <property type="project" value="TreeGrafter"/>
</dbReference>
<dbReference type="AlphaFoldDB" id="A0A182MM23"/>
<reference evidence="2" key="2">
    <citation type="submission" date="2020-05" db="UniProtKB">
        <authorList>
            <consortium name="EnsemblMetazoa"/>
        </authorList>
    </citation>
    <scope>IDENTIFICATION</scope>
    <source>
        <strain evidence="2">A-37</strain>
    </source>
</reference>
<evidence type="ECO:0000313" key="2">
    <source>
        <dbReference type="EnsemblMetazoa" id="ACUA021532-PA"/>
    </source>
</evidence>
<dbReference type="EnsemblMetazoa" id="ACUA021532-RA">
    <property type="protein sequence ID" value="ACUA021532-PA"/>
    <property type="gene ID" value="ACUA021532"/>
</dbReference>
<protein>
    <recommendedName>
        <fullName evidence="4">Fork-head domain-containing protein</fullName>
    </recommendedName>
</protein>
<dbReference type="PANTHER" id="PTHR45796:SF4">
    <property type="entry name" value="FORKHEAD BOX P, ISOFORM C"/>
    <property type="match status" value="1"/>
</dbReference>
<dbReference type="SUPFAM" id="SSF46785">
    <property type="entry name" value="Winged helix' DNA-binding domain"/>
    <property type="match status" value="1"/>
</dbReference>
<dbReference type="STRING" id="139723.A0A182MM23"/>
<evidence type="ECO:0000256" key="1">
    <source>
        <dbReference type="SAM" id="MobiDB-lite"/>
    </source>
</evidence>
<feature type="compositionally biased region" description="Basic and acidic residues" evidence="1">
    <location>
        <begin position="80"/>
        <end position="89"/>
    </location>
</feature>
<sequence>MMQNAIRTNLSLHKCFVRYEDDFGSFWMVDDHEFLKRRHLSRGRPRKYDISMPPLTDPTTGGPVSSRTPTTGTAEPLTAGEHELHDDPMARGTGSGRHGDGTDGGYGEEYAGEPTGNTTGRAVSDKEMHIISTRRPATKKSSDYSRRYFPERSSLDPTNTGSKLDGNL</sequence>
<accession>A0A182MM23</accession>
<evidence type="ECO:0008006" key="4">
    <source>
        <dbReference type="Google" id="ProtNLM"/>
    </source>
</evidence>